<dbReference type="OrthoDB" id="3142434at2759"/>
<dbReference type="AlphaFoldDB" id="A0A023BAY4"/>
<sequence>MSVVYNFTNLLSTAYKGGAVEFGHDGNSVLSPVGNRVSVKDLVSHSNMTMALEMIEDIDFIVPHGEFLFVVDRGGRLSFVNAKTALNLVSVYIGGRATACSLTEDGSVIAVGSLSGGITVWQTPCLKTLWQFSRINEVKPHAGRCKTIRFSPDGQFLLTASLDRTVKISSVYPDRQYIATAFVDLSDEAIAADWSSDMRHVVVACRQGHVIVYDWNPGEPPTDQRNKMRTMQLAPKTGVPSSSRDGVKSEGVNVKSQGVKSQGGKLEEKMAVEGKEEDDFFVDLGPSQRQKRTLEQSSAAEPVEGALLMTSGWWSARRRVRIEPVKGRPSRFTCGDFCRSKQLLVMGNECGQLVTVQVAFGESEDAAMEVARCVVDERSFVSCVRFNSDGEWIATGLPTTSILCVWEWRSETLVLKEAADASGVTSVALQAANVGTAHSAPLLLGASQTLMAAGGHDGRVTIWDTVSGFELKTFWEHTAPVTGLQFTNQQHTLVSCGADGIIKCYELLRMKCFKTISAPAGESGLPIPLGHLSVDLSGELIAATSSASDCQVFLFSLQTGKLVDQFQAHAEPASAIQFSQDVKRPGLVATCSLEGTVCVWDCFGREGKGGAATTLASTGAAAVALSWHPLNAHLLAVSYTGGLVVIWDVEAEEQLKTIEGLRDIEVGREYGQVVSSANDRKWIEDKGNALSKDADPNLCFTRIAFSGNGEFITAIARRSHKVCVYDVERATLATAWKVTHNRSLEGLLRKLNPKNMVEEGVHEAELELSGDEDDEFLRMDKQKGGDLPGTVFGPLARLANRRRLYVNDLAVSTDSKTLLVGTSQGTFCYELNVCLQQSYHARKRHAVYSALTTFAPTHMDLKTNQKSYIKAFQKGNLPKALLAALAINSPLMISEAYRRISPDEIKELAPKLDIQAHVPALLNFIRACLDGRTTASQQATLQQVTDGQVSGSALSMTECHLTWLIMIINSQRHNLERNVDNGRLAAVLRPLLLSVLKELQQRKNLMAQLFSENVYFAEFLIGVGSDN</sequence>
<feature type="repeat" description="WD" evidence="1">
    <location>
        <begin position="566"/>
        <end position="601"/>
    </location>
</feature>
<organism evidence="3 4">
    <name type="scientific">Gregarina niphandrodes</name>
    <name type="common">Septate eugregarine</name>
    <dbReference type="NCBI Taxonomy" id="110365"/>
    <lineage>
        <taxon>Eukaryota</taxon>
        <taxon>Sar</taxon>
        <taxon>Alveolata</taxon>
        <taxon>Apicomplexa</taxon>
        <taxon>Conoidasida</taxon>
        <taxon>Gregarinasina</taxon>
        <taxon>Eugregarinorida</taxon>
        <taxon>Gregarinidae</taxon>
        <taxon>Gregarina</taxon>
    </lineage>
</organism>
<gene>
    <name evidence="3" type="ORF">GNI_032010</name>
</gene>
<dbReference type="InterPro" id="IPR036322">
    <property type="entry name" value="WD40_repeat_dom_sf"/>
</dbReference>
<dbReference type="SUPFAM" id="SSF50978">
    <property type="entry name" value="WD40 repeat-like"/>
    <property type="match status" value="1"/>
</dbReference>
<dbReference type="InterPro" id="IPR001680">
    <property type="entry name" value="WD40_rpt"/>
</dbReference>
<evidence type="ECO:0000256" key="1">
    <source>
        <dbReference type="PROSITE-ProRule" id="PRU00221"/>
    </source>
</evidence>
<feature type="repeat" description="WD" evidence="1">
    <location>
        <begin position="138"/>
        <end position="168"/>
    </location>
</feature>
<dbReference type="VEuPathDB" id="CryptoDB:GNI_032010"/>
<keyword evidence="1" id="KW-0853">WD repeat</keyword>
<dbReference type="InterPro" id="IPR015943">
    <property type="entry name" value="WD40/YVTN_repeat-like_dom_sf"/>
</dbReference>
<protein>
    <submittedName>
        <fullName evidence="3">WD repeat protein</fullName>
    </submittedName>
</protein>
<evidence type="ECO:0000313" key="3">
    <source>
        <dbReference type="EMBL" id="EZG78823.1"/>
    </source>
</evidence>
<dbReference type="GO" id="GO:0000462">
    <property type="term" value="P:maturation of SSU-rRNA from tricistronic rRNA transcript (SSU-rRNA, 5.8S rRNA, LSU-rRNA)"/>
    <property type="evidence" value="ECO:0007669"/>
    <property type="project" value="TreeGrafter"/>
</dbReference>
<evidence type="ECO:0000256" key="2">
    <source>
        <dbReference type="SAM" id="MobiDB-lite"/>
    </source>
</evidence>
<dbReference type="GO" id="GO:0000028">
    <property type="term" value="P:ribosomal small subunit assembly"/>
    <property type="evidence" value="ECO:0007669"/>
    <property type="project" value="TreeGrafter"/>
</dbReference>
<dbReference type="PROSITE" id="PS50082">
    <property type="entry name" value="WD_REPEATS_2"/>
    <property type="match status" value="2"/>
</dbReference>
<proteinExistence type="predicted"/>
<dbReference type="Gene3D" id="2.130.10.10">
    <property type="entry name" value="YVTN repeat-like/Quinoprotein amine dehydrogenase"/>
    <property type="match status" value="4"/>
</dbReference>
<dbReference type="PANTHER" id="PTHR19858:SF0">
    <property type="entry name" value="PERIODIC TRYPTOPHAN PROTEIN 2 HOMOLOG"/>
    <property type="match status" value="1"/>
</dbReference>
<dbReference type="EMBL" id="AFNH02000243">
    <property type="protein sequence ID" value="EZG78823.1"/>
    <property type="molecule type" value="Genomic_DNA"/>
</dbReference>
<dbReference type="GeneID" id="22911310"/>
<dbReference type="OMA" id="VYEWQSE"/>
<dbReference type="RefSeq" id="XP_011129190.1">
    <property type="nucleotide sequence ID" value="XM_011130888.1"/>
</dbReference>
<dbReference type="SUPFAM" id="SSF50998">
    <property type="entry name" value="Quinoprotein alcohol dehydrogenase-like"/>
    <property type="match status" value="1"/>
</dbReference>
<reference evidence="3" key="1">
    <citation type="submission" date="2013-12" db="EMBL/GenBank/DDBJ databases">
        <authorList>
            <person name="Omoto C.K."/>
            <person name="Sibley D."/>
            <person name="Venepally P."/>
            <person name="Hadjithomas M."/>
            <person name="Karamycheva S."/>
            <person name="Brunk B."/>
            <person name="Roos D."/>
            <person name="Caler E."/>
            <person name="Lorenzi H."/>
        </authorList>
    </citation>
    <scope>NUCLEOTIDE SEQUENCE</scope>
</reference>
<feature type="region of interest" description="Disordered" evidence="2">
    <location>
        <begin position="235"/>
        <end position="267"/>
    </location>
</feature>
<keyword evidence="4" id="KW-1185">Reference proteome</keyword>
<dbReference type="SMART" id="SM00320">
    <property type="entry name" value="WD40"/>
    <property type="match status" value="9"/>
</dbReference>
<comment type="caution">
    <text evidence="3">The sequence shown here is derived from an EMBL/GenBank/DDBJ whole genome shotgun (WGS) entry which is preliminary data.</text>
</comment>
<dbReference type="Pfam" id="PF00400">
    <property type="entry name" value="WD40"/>
    <property type="match status" value="4"/>
</dbReference>
<name>A0A023BAY4_GRENI</name>
<evidence type="ECO:0000313" key="4">
    <source>
        <dbReference type="Proteomes" id="UP000019763"/>
    </source>
</evidence>
<accession>A0A023BAY4</accession>
<dbReference type="GO" id="GO:0034388">
    <property type="term" value="C:Pwp2p-containing subcomplex of 90S preribosome"/>
    <property type="evidence" value="ECO:0007669"/>
    <property type="project" value="TreeGrafter"/>
</dbReference>
<dbReference type="Proteomes" id="UP000019763">
    <property type="component" value="Unassembled WGS sequence"/>
</dbReference>
<dbReference type="PANTHER" id="PTHR19858">
    <property type="entry name" value="WD40 REPEAT PROTEIN"/>
    <property type="match status" value="1"/>
</dbReference>
<dbReference type="eggNOG" id="KOG0291">
    <property type="taxonomic scope" value="Eukaryota"/>
</dbReference>
<dbReference type="GO" id="GO:0032040">
    <property type="term" value="C:small-subunit processome"/>
    <property type="evidence" value="ECO:0007669"/>
    <property type="project" value="TreeGrafter"/>
</dbReference>
<dbReference type="InterPro" id="IPR027145">
    <property type="entry name" value="PWP2"/>
</dbReference>
<dbReference type="InterPro" id="IPR011047">
    <property type="entry name" value="Quinoprotein_ADH-like_sf"/>
</dbReference>